<evidence type="ECO:0000259" key="1">
    <source>
        <dbReference type="Pfam" id="PF26366"/>
    </source>
</evidence>
<dbReference type="PROSITE" id="PS51257">
    <property type="entry name" value="PROKAR_LIPOPROTEIN"/>
    <property type="match status" value="1"/>
</dbReference>
<feature type="domain" description="DUF8094" evidence="1">
    <location>
        <begin position="46"/>
        <end position="332"/>
    </location>
</feature>
<dbReference type="eggNOG" id="ENOG5032R7D">
    <property type="taxonomic scope" value="Bacteria"/>
</dbReference>
<gene>
    <name evidence="2" type="ordered locus">Celgi_2439</name>
</gene>
<reference evidence="3" key="1">
    <citation type="submission" date="2011-04" db="EMBL/GenBank/DDBJ databases">
        <title>Complete sequence of Cellvibrio gilvus ATCC 13127.</title>
        <authorList>
            <person name="Lucas S."/>
            <person name="Han J."/>
            <person name="Lapidus A."/>
            <person name="Cheng J.-F."/>
            <person name="Goodwin L."/>
            <person name="Pitluck S."/>
            <person name="Peters L."/>
            <person name="Munk A."/>
            <person name="Detter J.C."/>
            <person name="Han C."/>
            <person name="Tapia R."/>
            <person name="Land M."/>
            <person name="Hauser L."/>
            <person name="Kyrpides N."/>
            <person name="Ivanova N."/>
            <person name="Ovchinnikova G."/>
            <person name="Pagani I."/>
            <person name="Mead D."/>
            <person name="Brumm P."/>
            <person name="Woyke T."/>
        </authorList>
    </citation>
    <scope>NUCLEOTIDE SEQUENCE [LARGE SCALE GENOMIC DNA]</scope>
    <source>
        <strain evidence="3">ATCC 13127 / NRRL B-14078</strain>
    </source>
</reference>
<protein>
    <recommendedName>
        <fullName evidence="1">DUF8094 domain-containing protein</fullName>
    </recommendedName>
</protein>
<accession>F8A1Z4</accession>
<dbReference type="AlphaFoldDB" id="F8A1Z4"/>
<dbReference type="Proteomes" id="UP000000485">
    <property type="component" value="Chromosome"/>
</dbReference>
<evidence type="ECO:0000313" key="3">
    <source>
        <dbReference type="Proteomes" id="UP000000485"/>
    </source>
</evidence>
<organism evidence="2 3">
    <name type="scientific">Cellulomonas gilvus (strain ATCC 13127 / NRRL B-14078)</name>
    <name type="common">Cellvibrio gilvus</name>
    <dbReference type="NCBI Taxonomy" id="593907"/>
    <lineage>
        <taxon>Bacteria</taxon>
        <taxon>Bacillati</taxon>
        <taxon>Actinomycetota</taxon>
        <taxon>Actinomycetes</taxon>
        <taxon>Micrococcales</taxon>
        <taxon>Cellulomonadaceae</taxon>
        <taxon>Cellulomonas</taxon>
    </lineage>
</organism>
<dbReference type="OrthoDB" id="3266092at2"/>
<proteinExistence type="predicted"/>
<dbReference type="RefSeq" id="WP_013884456.1">
    <property type="nucleotide sequence ID" value="NC_015671.1"/>
</dbReference>
<keyword evidence="3" id="KW-1185">Reference proteome</keyword>
<dbReference type="STRING" id="593907.Celgi_2439"/>
<dbReference type="KEGG" id="cga:Celgi_2439"/>
<evidence type="ECO:0000313" key="2">
    <source>
        <dbReference type="EMBL" id="AEI12938.1"/>
    </source>
</evidence>
<dbReference type="InterPro" id="IPR058407">
    <property type="entry name" value="DUF8094"/>
</dbReference>
<dbReference type="Pfam" id="PF26366">
    <property type="entry name" value="DUF8094"/>
    <property type="match status" value="1"/>
</dbReference>
<dbReference type="EMBL" id="CP002665">
    <property type="protein sequence ID" value="AEI12938.1"/>
    <property type="molecule type" value="Genomic_DNA"/>
</dbReference>
<sequence length="338" mass="34934">MKAPEHVRRPAATVGVASVVVLGLLAGCGSPPPEPVAQPAPAVVAAALTVPQTEDVLAALGQTLEAADADLDSSQLPPRLEGPAMAMRRAEYVRASATDGDKPPTVLPTKVLTSVVPQTTSWARTQLAVTEQPDDLQAQRILVLRQGTPRSQYRLWGWARLMPGAQMPTTALAEDGSEVVPASSTSLLVPPGEVLTQFTDVLAKGSKSDYAKTFEDSPFQQELEDLRDQADKGVGEAGSASSTYEPLGNPAAALRTIDGGAIVAGAFTAVSTISITLDGAKLPLSDPFLAALAGATSASKKLTRTYTGVVVLYVPPEGSDASVQVLAGELVMTEADAS</sequence>
<name>F8A1Z4_CELGA</name>
<dbReference type="HOGENOM" id="CLU_066817_0_0_11"/>